<dbReference type="Proteomes" id="UP000628463">
    <property type="component" value="Unassembled WGS sequence"/>
</dbReference>
<gene>
    <name evidence="1" type="ORF">H8S01_09135</name>
</gene>
<dbReference type="Pfam" id="PF09719">
    <property type="entry name" value="C_GCAxxG_C_C"/>
    <property type="match status" value="1"/>
</dbReference>
<evidence type="ECO:0000313" key="1">
    <source>
        <dbReference type="EMBL" id="MBC5681122.1"/>
    </source>
</evidence>
<dbReference type="InterPro" id="IPR010181">
    <property type="entry name" value="CGCAxxGCC_motif"/>
</dbReference>
<sequence>MQSKVNEAAKRKNCGYNCAQAVACTYCDMAGIDEETAKNLTQGFAAGIGGSMEATCGAIIGAVSVLGMINKDAVKTMQGSRRIINRFKEQNGTVVCKELKGINDGVVKRECIDCVKDAALFLEDELK</sequence>
<dbReference type="NCBIfam" id="TIGR01909">
    <property type="entry name" value="C_GCAxxG_C_C"/>
    <property type="match status" value="1"/>
</dbReference>
<comment type="caution">
    <text evidence="1">The sequence shown here is derived from an EMBL/GenBank/DDBJ whole genome shotgun (WGS) entry which is preliminary data.</text>
</comment>
<proteinExistence type="predicted"/>
<reference evidence="1 2" key="1">
    <citation type="submission" date="2020-08" db="EMBL/GenBank/DDBJ databases">
        <title>Genome public.</title>
        <authorList>
            <person name="Liu C."/>
            <person name="Sun Q."/>
        </authorList>
    </citation>
    <scope>NUCLEOTIDE SEQUENCE [LARGE SCALE GENOMIC DNA]</scope>
    <source>
        <strain evidence="1 2">NSJ-43</strain>
    </source>
</reference>
<name>A0ABR7G103_9FIRM</name>
<keyword evidence="2" id="KW-1185">Reference proteome</keyword>
<organism evidence="1 2">
    <name type="scientific">Lachnospira hominis</name>
    <name type="common">ex Liu et al. 2021</name>
    <dbReference type="NCBI Taxonomy" id="2763051"/>
    <lineage>
        <taxon>Bacteria</taxon>
        <taxon>Bacillati</taxon>
        <taxon>Bacillota</taxon>
        <taxon>Clostridia</taxon>
        <taxon>Lachnospirales</taxon>
        <taxon>Lachnospiraceae</taxon>
        <taxon>Lachnospira</taxon>
    </lineage>
</organism>
<evidence type="ECO:0000313" key="2">
    <source>
        <dbReference type="Proteomes" id="UP000628463"/>
    </source>
</evidence>
<dbReference type="EMBL" id="JACOPD010000006">
    <property type="protein sequence ID" value="MBC5681122.1"/>
    <property type="molecule type" value="Genomic_DNA"/>
</dbReference>
<protein>
    <submittedName>
        <fullName evidence="1">C_GCAxxG_C_C family protein</fullName>
    </submittedName>
</protein>
<accession>A0ABR7G103</accession>